<dbReference type="RefSeq" id="WP_131554655.1">
    <property type="nucleotide sequence ID" value="NZ_SJSK01000005.1"/>
</dbReference>
<evidence type="ECO:0000259" key="4">
    <source>
        <dbReference type="Pfam" id="PF20434"/>
    </source>
</evidence>
<name>A0A4R0MP46_9SPHI</name>
<dbReference type="PROSITE" id="PS01173">
    <property type="entry name" value="LIPASE_GDXG_HIS"/>
    <property type="match status" value="1"/>
</dbReference>
<dbReference type="EMBL" id="SJSK01000005">
    <property type="protein sequence ID" value="TCC88601.1"/>
    <property type="molecule type" value="Genomic_DNA"/>
</dbReference>
<evidence type="ECO:0000259" key="3">
    <source>
        <dbReference type="Pfam" id="PF02230"/>
    </source>
</evidence>
<organism evidence="5 6">
    <name type="scientific">Pedobacter frigiditerrae</name>
    <dbReference type="NCBI Taxonomy" id="2530452"/>
    <lineage>
        <taxon>Bacteria</taxon>
        <taxon>Pseudomonadati</taxon>
        <taxon>Bacteroidota</taxon>
        <taxon>Sphingobacteriia</taxon>
        <taxon>Sphingobacteriales</taxon>
        <taxon>Sphingobacteriaceae</taxon>
        <taxon>Pedobacter</taxon>
    </lineage>
</organism>
<dbReference type="Proteomes" id="UP000292884">
    <property type="component" value="Unassembled WGS sequence"/>
</dbReference>
<comment type="caution">
    <text evidence="5">The sequence shown here is derived from an EMBL/GenBank/DDBJ whole genome shotgun (WGS) entry which is preliminary data.</text>
</comment>
<dbReference type="InterPro" id="IPR029058">
    <property type="entry name" value="AB_hydrolase_fold"/>
</dbReference>
<feature type="domain" description="Phospholipase/carboxylesterase/thioesterase" evidence="3">
    <location>
        <begin position="178"/>
        <end position="296"/>
    </location>
</feature>
<reference evidence="5 6" key="1">
    <citation type="submission" date="2019-02" db="EMBL/GenBank/DDBJ databases">
        <title>Pedobacter sp. RP-1-13 sp. nov., isolated from Arctic soil.</title>
        <authorList>
            <person name="Dahal R.H."/>
        </authorList>
    </citation>
    <scope>NUCLEOTIDE SEQUENCE [LARGE SCALE GENOMIC DNA]</scope>
    <source>
        <strain evidence="5 6">RP-1-13</strain>
    </source>
</reference>
<keyword evidence="2 5" id="KW-0378">Hydrolase</keyword>
<protein>
    <submittedName>
        <fullName evidence="5">Alpha/beta hydrolase</fullName>
    </submittedName>
</protein>
<dbReference type="PANTHER" id="PTHR48081">
    <property type="entry name" value="AB HYDROLASE SUPERFAMILY PROTEIN C4A8.06C"/>
    <property type="match status" value="1"/>
</dbReference>
<evidence type="ECO:0000256" key="2">
    <source>
        <dbReference type="ARBA" id="ARBA00022801"/>
    </source>
</evidence>
<accession>A0A4R0MP46</accession>
<comment type="similarity">
    <text evidence="1">Belongs to the 'GDXG' lipolytic enzyme family.</text>
</comment>
<dbReference type="Pfam" id="PF20434">
    <property type="entry name" value="BD-FAE"/>
    <property type="match status" value="1"/>
</dbReference>
<sequence length="301" mass="32697">MMYKGKMMIKGMCMSTLGMVLLFSFLNCWAQVIKPVEGNHGIKRGIKVYQNLRYGSQPETLEKDTSSDRTLDLYIPDKVSGAKLPVILFIHGGGFVNGDKSGTKDICTNIAEQGFAIISINYRLSLKGKNIKGSGASSNMAAGLPVDGKFHPALDHAVITASEDAQLALSWIKKQAKTYRFDTRKVVISGGSAGGMTALYTAYISDQEILPIAAVVNLWGGLENATLVAKNAPPVITFHGDKDELINVAYAHALQKAMVQNGDQLSELHIMEGKGHARYDIIARQKIPEIAAFLNKVLNNK</sequence>
<evidence type="ECO:0000313" key="6">
    <source>
        <dbReference type="Proteomes" id="UP000292884"/>
    </source>
</evidence>
<gene>
    <name evidence="5" type="ORF">EZ428_18350</name>
</gene>
<dbReference type="OrthoDB" id="9777975at2"/>
<dbReference type="InterPro" id="IPR003140">
    <property type="entry name" value="PLipase/COase/thioEstase"/>
</dbReference>
<dbReference type="Gene3D" id="3.40.50.1820">
    <property type="entry name" value="alpha/beta hydrolase"/>
    <property type="match status" value="1"/>
</dbReference>
<dbReference type="SUPFAM" id="SSF53474">
    <property type="entry name" value="alpha/beta-Hydrolases"/>
    <property type="match status" value="1"/>
</dbReference>
<dbReference type="InterPro" id="IPR002168">
    <property type="entry name" value="Lipase_GDXG_HIS_AS"/>
</dbReference>
<proteinExistence type="inferred from homology"/>
<dbReference type="AlphaFoldDB" id="A0A4R0MP46"/>
<keyword evidence="6" id="KW-1185">Reference proteome</keyword>
<dbReference type="InterPro" id="IPR050300">
    <property type="entry name" value="GDXG_lipolytic_enzyme"/>
</dbReference>
<dbReference type="InterPro" id="IPR049492">
    <property type="entry name" value="BD-FAE-like_dom"/>
</dbReference>
<evidence type="ECO:0000313" key="5">
    <source>
        <dbReference type="EMBL" id="TCC88601.1"/>
    </source>
</evidence>
<dbReference type="Pfam" id="PF02230">
    <property type="entry name" value="Abhydrolase_2"/>
    <property type="match status" value="1"/>
</dbReference>
<evidence type="ECO:0000256" key="1">
    <source>
        <dbReference type="ARBA" id="ARBA00010515"/>
    </source>
</evidence>
<feature type="domain" description="BD-FAE-like" evidence="4">
    <location>
        <begin position="71"/>
        <end position="126"/>
    </location>
</feature>
<dbReference type="GO" id="GO:0016787">
    <property type="term" value="F:hydrolase activity"/>
    <property type="evidence" value="ECO:0007669"/>
    <property type="project" value="UniProtKB-KW"/>
</dbReference>